<dbReference type="PANTHER" id="PTHR43736:SF4">
    <property type="entry name" value="SLR1690 PROTEIN"/>
    <property type="match status" value="1"/>
</dbReference>
<dbReference type="PANTHER" id="PTHR43736">
    <property type="entry name" value="ADP-RIBOSE PYROPHOSPHATASE"/>
    <property type="match status" value="1"/>
</dbReference>
<evidence type="ECO:0000259" key="1">
    <source>
        <dbReference type="PROSITE" id="PS51462"/>
    </source>
</evidence>
<name>A0A1I3UQA6_9BURK</name>
<dbReference type="Pfam" id="PF00293">
    <property type="entry name" value="NUDIX"/>
    <property type="match status" value="1"/>
</dbReference>
<dbReference type="EMBL" id="FOQU01000012">
    <property type="protein sequence ID" value="SFJ84953.1"/>
    <property type="molecule type" value="Genomic_DNA"/>
</dbReference>
<dbReference type="InterPro" id="IPR036390">
    <property type="entry name" value="WH_DNA-bd_sf"/>
</dbReference>
<reference evidence="2 3" key="1">
    <citation type="submission" date="2016-10" db="EMBL/GenBank/DDBJ databases">
        <authorList>
            <person name="de Groot N.N."/>
        </authorList>
    </citation>
    <scope>NUCLEOTIDE SEQUENCE [LARGE SCALE GENOMIC DNA]</scope>
    <source>
        <strain evidence="2 3">LMG 23650</strain>
    </source>
</reference>
<dbReference type="Gene3D" id="1.10.10.10">
    <property type="entry name" value="Winged helix-like DNA-binding domain superfamily/Winged helix DNA-binding domain"/>
    <property type="match status" value="1"/>
</dbReference>
<accession>A0A1I3UQA6</accession>
<dbReference type="Gene3D" id="3.90.79.10">
    <property type="entry name" value="Nucleoside Triphosphate Pyrophosphohydrolase"/>
    <property type="match status" value="1"/>
</dbReference>
<dbReference type="AlphaFoldDB" id="A0A1I3UQA6"/>
<dbReference type="PROSITE" id="PS51462">
    <property type="entry name" value="NUDIX"/>
    <property type="match status" value="1"/>
</dbReference>
<dbReference type="SUPFAM" id="SSF55811">
    <property type="entry name" value="Nudix"/>
    <property type="match status" value="1"/>
</dbReference>
<dbReference type="InterPro" id="IPR000086">
    <property type="entry name" value="NUDIX_hydrolase_dom"/>
</dbReference>
<dbReference type="CDD" id="cd18873">
    <property type="entry name" value="NUDIX_NadM_like"/>
    <property type="match status" value="1"/>
</dbReference>
<sequence>MRNVKIYWSSMTTRSASSNRNASRSRKLALPYTTVDVVIFTVLDDALQVLLVQRRGDGDEPFPGRWALPGGFVDVEADSSLEDCARRKLEDKTGVASPYLEQLGSWGSSTRDPRGWSATHVYFTLIPGQDVSLVKGANAADVAWFKVDEVLHPRGLAFDHDDILQSAVERLRGKVEYTSLPAFLLPEPFTLPQLQRMYEVVLGRPVDKSGFRTRMLAGRFLEEVGYADGESNRPAKGYRLIDRLSLVVFPRTFSPRGAD</sequence>
<feature type="domain" description="Nudix hydrolase" evidence="1">
    <location>
        <begin position="30"/>
        <end position="170"/>
    </location>
</feature>
<gene>
    <name evidence="2" type="ORF">SAMN05192543_11222</name>
</gene>
<dbReference type="Proteomes" id="UP000199548">
    <property type="component" value="Unassembled WGS sequence"/>
</dbReference>
<organism evidence="2 3">
    <name type="scientific">Paraburkholderia megapolitana</name>
    <dbReference type="NCBI Taxonomy" id="420953"/>
    <lineage>
        <taxon>Bacteria</taxon>
        <taxon>Pseudomonadati</taxon>
        <taxon>Pseudomonadota</taxon>
        <taxon>Betaproteobacteria</taxon>
        <taxon>Burkholderiales</taxon>
        <taxon>Burkholderiaceae</taxon>
        <taxon>Paraburkholderia</taxon>
    </lineage>
</organism>
<protein>
    <submittedName>
        <fullName evidence="2">ADP-ribose pyrophosphatase YjhB, NUDIX family</fullName>
    </submittedName>
</protein>
<dbReference type="GO" id="GO:0003824">
    <property type="term" value="F:catalytic activity"/>
    <property type="evidence" value="ECO:0007669"/>
    <property type="project" value="UniProtKB-ARBA"/>
</dbReference>
<keyword evidence="3" id="KW-1185">Reference proteome</keyword>
<dbReference type="SUPFAM" id="SSF46785">
    <property type="entry name" value="Winged helix' DNA-binding domain"/>
    <property type="match status" value="1"/>
</dbReference>
<dbReference type="InterPro" id="IPR054105">
    <property type="entry name" value="WHD_NrtR"/>
</dbReference>
<evidence type="ECO:0000313" key="3">
    <source>
        <dbReference type="Proteomes" id="UP000199548"/>
    </source>
</evidence>
<dbReference type="STRING" id="420953.SAMN05192543_11222"/>
<dbReference type="Pfam" id="PF21906">
    <property type="entry name" value="WHD_NrtR"/>
    <property type="match status" value="1"/>
</dbReference>
<dbReference type="InterPro" id="IPR015797">
    <property type="entry name" value="NUDIX_hydrolase-like_dom_sf"/>
</dbReference>
<proteinExistence type="predicted"/>
<evidence type="ECO:0000313" key="2">
    <source>
        <dbReference type="EMBL" id="SFJ84953.1"/>
    </source>
</evidence>
<dbReference type="InterPro" id="IPR036388">
    <property type="entry name" value="WH-like_DNA-bd_sf"/>
</dbReference>